<keyword evidence="3 6" id="KW-0812">Transmembrane</keyword>
<dbReference type="NCBIfam" id="TIGR02900">
    <property type="entry name" value="spore_V_B"/>
    <property type="match status" value="1"/>
</dbReference>
<comment type="caution">
    <text evidence="7">The sequence shown here is derived from an EMBL/GenBank/DDBJ whole genome shotgun (WGS) entry which is preliminary data.</text>
</comment>
<feature type="transmembrane region" description="Helical" evidence="6">
    <location>
        <begin position="182"/>
        <end position="207"/>
    </location>
</feature>
<gene>
    <name evidence="7" type="primary">spoVB_3</name>
    <name evidence="7" type="ORF">DNHGIG_27690</name>
</gene>
<evidence type="ECO:0000313" key="8">
    <source>
        <dbReference type="Proteomes" id="UP001057291"/>
    </source>
</evidence>
<dbReference type="InterPro" id="IPR050833">
    <property type="entry name" value="Poly_Biosynth_Transport"/>
</dbReference>
<feature type="transmembrane region" description="Helical" evidence="6">
    <location>
        <begin position="45"/>
        <end position="66"/>
    </location>
</feature>
<keyword evidence="8" id="KW-1185">Reference proteome</keyword>
<keyword evidence="5 6" id="KW-0472">Membrane</keyword>
<dbReference type="PANTHER" id="PTHR30250:SF24">
    <property type="entry name" value="STAGE V SPORULATION PROTEIN B"/>
    <property type="match status" value="1"/>
</dbReference>
<feature type="transmembrane region" description="Helical" evidence="6">
    <location>
        <begin position="322"/>
        <end position="341"/>
    </location>
</feature>
<dbReference type="InterPro" id="IPR014249">
    <property type="entry name" value="Spore_V_B"/>
</dbReference>
<evidence type="ECO:0000256" key="5">
    <source>
        <dbReference type="ARBA" id="ARBA00023136"/>
    </source>
</evidence>
<dbReference type="InterPro" id="IPR002797">
    <property type="entry name" value="Polysacc_synth"/>
</dbReference>
<feature type="transmembrane region" description="Helical" evidence="6">
    <location>
        <begin position="121"/>
        <end position="144"/>
    </location>
</feature>
<evidence type="ECO:0000256" key="6">
    <source>
        <dbReference type="SAM" id="Phobius"/>
    </source>
</evidence>
<keyword evidence="2" id="KW-1003">Cell membrane</keyword>
<feature type="transmembrane region" description="Helical" evidence="6">
    <location>
        <begin position="475"/>
        <end position="496"/>
    </location>
</feature>
<comment type="subcellular location">
    <subcellularLocation>
        <location evidence="1">Cell membrane</location>
        <topology evidence="1">Multi-pass membrane protein</topology>
    </subcellularLocation>
</comment>
<dbReference type="InterPro" id="IPR024923">
    <property type="entry name" value="PG_synth_SpoVB"/>
</dbReference>
<evidence type="ECO:0000256" key="3">
    <source>
        <dbReference type="ARBA" id="ARBA00022692"/>
    </source>
</evidence>
<evidence type="ECO:0000313" key="7">
    <source>
        <dbReference type="EMBL" id="GIM47220.1"/>
    </source>
</evidence>
<dbReference type="Proteomes" id="UP001057291">
    <property type="component" value="Unassembled WGS sequence"/>
</dbReference>
<dbReference type="AlphaFoldDB" id="A0AAV4LHG2"/>
<dbReference type="PANTHER" id="PTHR30250">
    <property type="entry name" value="PST FAMILY PREDICTED COLANIC ACID TRANSPORTER"/>
    <property type="match status" value="1"/>
</dbReference>
<feature type="transmembrane region" description="Helical" evidence="6">
    <location>
        <begin position="12"/>
        <end position="30"/>
    </location>
</feature>
<feature type="transmembrane region" description="Helical" evidence="6">
    <location>
        <begin position="272"/>
        <end position="295"/>
    </location>
</feature>
<protein>
    <submittedName>
        <fullName evidence="7">Stage V sporulation protein B</fullName>
    </submittedName>
</protein>
<feature type="transmembrane region" description="Helical" evidence="6">
    <location>
        <begin position="451"/>
        <end position="469"/>
    </location>
</feature>
<dbReference type="EMBL" id="BOQE01000001">
    <property type="protein sequence ID" value="GIM47220.1"/>
    <property type="molecule type" value="Genomic_DNA"/>
</dbReference>
<sequence>MSKQSFLKGALVLIVASLITRFLGVIMQVYTSRLMQAEGVGLFRLVWPILSLLITLSSVGFPIAISKVVAEALAVHDQRRVKRIMKFSFITVTLLSCMITAIFIYMAPWLSAHENNDPRTYYPMIAMAPAIPIITIAWVIHGYFQGIQNQTPRAVSSILETIARVAVGIPMIYILLPYGLGYAAAGSMIGVVAGELVGFLYLGYLYLNKYRITKITQVPLKTERFVRTLYSLGEIALPITFQRILSSIAFALEPMIVMNALQAAGILKQTATAQYGALGMAITLFVWPTVITWSLETTIIPAVSEAIAVKAYHLVQRRLYQAIRVTILIGLPASVIFSLLAKDLAITIYNEPMAGPLLAILAPFGIFLYLHGPLSGVLKGLNRAGLQTTISLIGSAIKLTLIYFLASRPDLGIRGVAISLCLTYMVITFFYGATVAKYVGITIHLHDTLKIAFSASIMALIVIQTKMALTHWSQPAMISIAILLSSSVYCILLLLFRIVSLRSIERIPKIGPVLSLCLRWIPFIRY</sequence>
<feature type="transmembrane region" description="Helical" evidence="6">
    <location>
        <begin position="156"/>
        <end position="176"/>
    </location>
</feature>
<evidence type="ECO:0000256" key="1">
    <source>
        <dbReference type="ARBA" id="ARBA00004651"/>
    </source>
</evidence>
<feature type="transmembrane region" description="Helical" evidence="6">
    <location>
        <begin position="87"/>
        <end position="109"/>
    </location>
</feature>
<feature type="transmembrane region" description="Helical" evidence="6">
    <location>
        <begin position="417"/>
        <end position="439"/>
    </location>
</feature>
<feature type="transmembrane region" description="Helical" evidence="6">
    <location>
        <begin position="228"/>
        <end position="252"/>
    </location>
</feature>
<dbReference type="RefSeq" id="WP_282200233.1">
    <property type="nucleotide sequence ID" value="NZ_BOQE01000001.1"/>
</dbReference>
<dbReference type="GO" id="GO:0005886">
    <property type="term" value="C:plasma membrane"/>
    <property type="evidence" value="ECO:0007669"/>
    <property type="project" value="UniProtKB-SubCell"/>
</dbReference>
<accession>A0AAV4LHG2</accession>
<dbReference type="CDD" id="cd13124">
    <property type="entry name" value="MATE_SpoVB_like"/>
    <property type="match status" value="1"/>
</dbReference>
<organism evidence="7 8">
    <name type="scientific">Collibacillus ludicampi</name>
    <dbReference type="NCBI Taxonomy" id="2771369"/>
    <lineage>
        <taxon>Bacteria</taxon>
        <taxon>Bacillati</taxon>
        <taxon>Bacillota</taxon>
        <taxon>Bacilli</taxon>
        <taxon>Bacillales</taxon>
        <taxon>Alicyclobacillaceae</taxon>
        <taxon>Collibacillus</taxon>
    </lineage>
</organism>
<evidence type="ECO:0000256" key="2">
    <source>
        <dbReference type="ARBA" id="ARBA00022475"/>
    </source>
</evidence>
<feature type="transmembrane region" description="Helical" evidence="6">
    <location>
        <begin position="384"/>
        <end position="405"/>
    </location>
</feature>
<reference evidence="7" key="1">
    <citation type="journal article" date="2023" name="Int. J. Syst. Evol. Microbiol.">
        <title>Collibacillus ludicampi gen. nov., sp. nov., a new soil bacterium of the family Alicyclobacillaceae.</title>
        <authorList>
            <person name="Jojima T."/>
            <person name="Ioku Y."/>
            <person name="Fukuta Y."/>
            <person name="Shirasaka N."/>
            <person name="Matsumura Y."/>
            <person name="Mori M."/>
        </authorList>
    </citation>
    <scope>NUCLEOTIDE SEQUENCE</scope>
    <source>
        <strain evidence="7">TP075</strain>
    </source>
</reference>
<dbReference type="Pfam" id="PF01943">
    <property type="entry name" value="Polysacc_synt"/>
    <property type="match status" value="1"/>
</dbReference>
<dbReference type="PIRSF" id="PIRSF038958">
    <property type="entry name" value="PG_synth_SpoVB"/>
    <property type="match status" value="1"/>
</dbReference>
<proteinExistence type="predicted"/>
<feature type="transmembrane region" description="Helical" evidence="6">
    <location>
        <begin position="353"/>
        <end position="372"/>
    </location>
</feature>
<name>A0AAV4LHG2_9BACL</name>
<keyword evidence="4 6" id="KW-1133">Transmembrane helix</keyword>
<evidence type="ECO:0000256" key="4">
    <source>
        <dbReference type="ARBA" id="ARBA00022989"/>
    </source>
</evidence>